<evidence type="ECO:0000256" key="5">
    <source>
        <dbReference type="ARBA" id="ARBA00022840"/>
    </source>
</evidence>
<dbReference type="SUPFAM" id="SSF56112">
    <property type="entry name" value="Protein kinase-like (PK-like)"/>
    <property type="match status" value="1"/>
</dbReference>
<evidence type="ECO:0000256" key="1">
    <source>
        <dbReference type="ARBA" id="ARBA00022527"/>
    </source>
</evidence>
<protein>
    <recommendedName>
        <fullName evidence="7">Protein kinase domain-containing protein</fullName>
    </recommendedName>
</protein>
<dbReference type="PANTHER" id="PTHR43895:SF33">
    <property type="entry name" value="PROTEIN KINASE DOMAIN-CONTAINING PROTEIN"/>
    <property type="match status" value="1"/>
</dbReference>
<evidence type="ECO:0000256" key="2">
    <source>
        <dbReference type="ARBA" id="ARBA00022679"/>
    </source>
</evidence>
<dbReference type="AlphaFoldDB" id="A0A6V7NHW2"/>
<dbReference type="Pfam" id="PF00069">
    <property type="entry name" value="Pkinase"/>
    <property type="match status" value="1"/>
</dbReference>
<feature type="region of interest" description="Disordered" evidence="6">
    <location>
        <begin position="38"/>
        <end position="77"/>
    </location>
</feature>
<dbReference type="EMBL" id="LR862138">
    <property type="protein sequence ID" value="CAD1818068.1"/>
    <property type="molecule type" value="Genomic_DNA"/>
</dbReference>
<sequence>MRGLSHLNVLRLLEVMATCSKIYLVTCREEAEARATRGARAAAGTARGGRRRRRGGGLQHWRRGARAGAGEGRTGGWREERGTAWVCEEAEARATIVAALRYCHARGVAHRDAKPQNLLLARDGALKLSDFGLAALAEQRGCDGRLRTACGTSAYAVLFINGSETFS</sequence>
<dbReference type="PANTHER" id="PTHR43895">
    <property type="entry name" value="CALCIUM/CALMODULIN-DEPENDENT PROTEIN KINASE KINASE-RELATED"/>
    <property type="match status" value="1"/>
</dbReference>
<keyword evidence="5" id="KW-0067">ATP-binding</keyword>
<reference evidence="8" key="1">
    <citation type="submission" date="2020-07" db="EMBL/GenBank/DDBJ databases">
        <authorList>
            <person name="Lin J."/>
        </authorList>
    </citation>
    <scope>NUCLEOTIDE SEQUENCE</scope>
</reference>
<keyword evidence="4" id="KW-0418">Kinase</keyword>
<evidence type="ECO:0000256" key="6">
    <source>
        <dbReference type="SAM" id="MobiDB-lite"/>
    </source>
</evidence>
<dbReference type="InterPro" id="IPR011009">
    <property type="entry name" value="Kinase-like_dom_sf"/>
</dbReference>
<dbReference type="InterPro" id="IPR000719">
    <property type="entry name" value="Prot_kinase_dom"/>
</dbReference>
<dbReference type="PROSITE" id="PS50011">
    <property type="entry name" value="PROTEIN_KINASE_DOM"/>
    <property type="match status" value="1"/>
</dbReference>
<evidence type="ECO:0000259" key="7">
    <source>
        <dbReference type="PROSITE" id="PS50011"/>
    </source>
</evidence>
<evidence type="ECO:0000313" key="8">
    <source>
        <dbReference type="EMBL" id="CAD1818068.1"/>
    </source>
</evidence>
<keyword evidence="3" id="KW-0547">Nucleotide-binding</keyword>
<dbReference type="Gene3D" id="1.10.510.10">
    <property type="entry name" value="Transferase(Phosphotransferase) domain 1"/>
    <property type="match status" value="1"/>
</dbReference>
<keyword evidence="1" id="KW-0723">Serine/threonine-protein kinase</keyword>
<gene>
    <name evidence="8" type="ORF">CB5_LOCUS1279</name>
</gene>
<feature type="domain" description="Protein kinase" evidence="7">
    <location>
        <begin position="1"/>
        <end position="167"/>
    </location>
</feature>
<evidence type="ECO:0000256" key="3">
    <source>
        <dbReference type="ARBA" id="ARBA00022741"/>
    </source>
</evidence>
<feature type="compositionally biased region" description="Basic residues" evidence="6">
    <location>
        <begin position="48"/>
        <end position="65"/>
    </location>
</feature>
<accession>A0A6V7NHW2</accession>
<dbReference type="GO" id="GO:0007165">
    <property type="term" value="P:signal transduction"/>
    <property type="evidence" value="ECO:0007669"/>
    <property type="project" value="TreeGrafter"/>
</dbReference>
<keyword evidence="2" id="KW-0808">Transferase</keyword>
<proteinExistence type="predicted"/>
<organism evidence="8">
    <name type="scientific">Ananas comosus var. bracteatus</name>
    <name type="common">red pineapple</name>
    <dbReference type="NCBI Taxonomy" id="296719"/>
    <lineage>
        <taxon>Eukaryota</taxon>
        <taxon>Viridiplantae</taxon>
        <taxon>Streptophyta</taxon>
        <taxon>Embryophyta</taxon>
        <taxon>Tracheophyta</taxon>
        <taxon>Spermatophyta</taxon>
        <taxon>Magnoliopsida</taxon>
        <taxon>Liliopsida</taxon>
        <taxon>Poales</taxon>
        <taxon>Bromeliaceae</taxon>
        <taxon>Bromelioideae</taxon>
        <taxon>Ananas</taxon>
    </lineage>
</organism>
<dbReference type="GO" id="GO:0004674">
    <property type="term" value="F:protein serine/threonine kinase activity"/>
    <property type="evidence" value="ECO:0007669"/>
    <property type="project" value="UniProtKB-KW"/>
</dbReference>
<name>A0A6V7NHW2_ANACO</name>
<dbReference type="GO" id="GO:0005524">
    <property type="term" value="F:ATP binding"/>
    <property type="evidence" value="ECO:0007669"/>
    <property type="project" value="UniProtKB-KW"/>
</dbReference>
<evidence type="ECO:0000256" key="4">
    <source>
        <dbReference type="ARBA" id="ARBA00022777"/>
    </source>
</evidence>